<proteinExistence type="predicted"/>
<gene>
    <name evidence="1" type="ORF">ACFQ2T_04815</name>
</gene>
<dbReference type="Proteomes" id="UP001597206">
    <property type="component" value="Unassembled WGS sequence"/>
</dbReference>
<evidence type="ECO:0000313" key="1">
    <source>
        <dbReference type="EMBL" id="MFD1121814.1"/>
    </source>
</evidence>
<protein>
    <submittedName>
        <fullName evidence="1">Uncharacterized protein</fullName>
    </submittedName>
</protein>
<dbReference type="RefSeq" id="WP_379031233.1">
    <property type="nucleotide sequence ID" value="NZ_JBHTLN010000001.1"/>
</dbReference>
<name>A0ABW3P784_9PROT</name>
<evidence type="ECO:0000313" key="2">
    <source>
        <dbReference type="Proteomes" id="UP001597206"/>
    </source>
</evidence>
<reference evidence="2" key="1">
    <citation type="journal article" date="2019" name="Int. J. Syst. Evol. Microbiol.">
        <title>The Global Catalogue of Microorganisms (GCM) 10K type strain sequencing project: providing services to taxonomists for standard genome sequencing and annotation.</title>
        <authorList>
            <consortium name="The Broad Institute Genomics Platform"/>
            <consortium name="The Broad Institute Genome Sequencing Center for Infectious Disease"/>
            <person name="Wu L."/>
            <person name="Ma J."/>
        </authorList>
    </citation>
    <scope>NUCLEOTIDE SEQUENCE [LARGE SCALE GENOMIC DNA]</scope>
    <source>
        <strain evidence="2">CCUG 58411</strain>
    </source>
</reference>
<sequence>MDIHKAQEIIDEIEVICKKHNVALIGGSITNNVRAEIRILAADDLTSDDIDHLSSGDVPYKVEGITVVNGIA</sequence>
<accession>A0ABW3P784</accession>
<organism evidence="1 2">
    <name type="scientific">Methylophilus flavus</name>
    <dbReference type="NCBI Taxonomy" id="640084"/>
    <lineage>
        <taxon>Bacteria</taxon>
        <taxon>Pseudomonadati</taxon>
        <taxon>Pseudomonadota</taxon>
        <taxon>Betaproteobacteria</taxon>
        <taxon>Nitrosomonadales</taxon>
        <taxon>Methylophilaceae</taxon>
        <taxon>Methylophilus</taxon>
    </lineage>
</organism>
<keyword evidence="2" id="KW-1185">Reference proteome</keyword>
<comment type="caution">
    <text evidence="1">The sequence shown here is derived from an EMBL/GenBank/DDBJ whole genome shotgun (WGS) entry which is preliminary data.</text>
</comment>
<dbReference type="EMBL" id="JBHTLN010000001">
    <property type="protein sequence ID" value="MFD1121814.1"/>
    <property type="molecule type" value="Genomic_DNA"/>
</dbReference>